<dbReference type="InterPro" id="IPR025777">
    <property type="entry name" value="GMPS_ATP_PPase_dom"/>
</dbReference>
<name>X1E9V4_9ZZZZ</name>
<keyword evidence="3" id="KW-0332">GMP biosynthesis</keyword>
<dbReference type="InterPro" id="IPR014729">
    <property type="entry name" value="Rossmann-like_a/b/a_fold"/>
</dbReference>
<dbReference type="PANTHER" id="PTHR11922">
    <property type="entry name" value="GMP SYNTHASE-RELATED"/>
    <property type="match status" value="1"/>
</dbReference>
<keyword evidence="4" id="KW-0658">Purine biosynthesis</keyword>
<comment type="caution">
    <text evidence="7">The sequence shown here is derived from an EMBL/GenBank/DDBJ whole genome shotgun (WGS) entry which is preliminary data.</text>
</comment>
<evidence type="ECO:0000313" key="7">
    <source>
        <dbReference type="EMBL" id="GAH17150.1"/>
    </source>
</evidence>
<feature type="domain" description="GMPS ATP-PPase" evidence="6">
    <location>
        <begin position="1"/>
        <end position="189"/>
    </location>
</feature>
<evidence type="ECO:0000256" key="1">
    <source>
        <dbReference type="ARBA" id="ARBA00022598"/>
    </source>
</evidence>
<sequence length="200" mass="22366">MDVTKSIEQRINEIKETVGSERAISALSGGVDSSACTVLAHRAIGSNLKVIFIDDGLMREKEPEQVREVFRDLGIEVDIIDTQDEFFQALKGKIDPEEKRKAFRSIFYTIFGREVLKSEAKFLVQGTIAADIIETKGGVKTQHNILEQIGIDPEKGFGFKVVEPVKDLFKPQVREVAKELGLPEMIYERMPFPGPGLATR</sequence>
<gene>
    <name evidence="7" type="ORF">S01H4_58821</name>
</gene>
<keyword evidence="1" id="KW-0436">Ligase</keyword>
<reference evidence="7" key="1">
    <citation type="journal article" date="2014" name="Front. Microbiol.">
        <title>High frequency of phylogenetically diverse reductive dehalogenase-homologous genes in deep subseafloor sedimentary metagenomes.</title>
        <authorList>
            <person name="Kawai M."/>
            <person name="Futagami T."/>
            <person name="Toyoda A."/>
            <person name="Takaki Y."/>
            <person name="Nishi S."/>
            <person name="Hori S."/>
            <person name="Arai W."/>
            <person name="Tsubouchi T."/>
            <person name="Morono Y."/>
            <person name="Uchiyama I."/>
            <person name="Ito T."/>
            <person name="Fujiyama A."/>
            <person name="Inagaki F."/>
            <person name="Takami H."/>
        </authorList>
    </citation>
    <scope>NUCLEOTIDE SEQUENCE</scope>
    <source>
        <strain evidence="7">Expedition CK06-06</strain>
    </source>
</reference>
<keyword evidence="5" id="KW-0067">ATP-binding</keyword>
<dbReference type="GO" id="GO:0005524">
    <property type="term" value="F:ATP binding"/>
    <property type="evidence" value="ECO:0007669"/>
    <property type="project" value="UniProtKB-KW"/>
</dbReference>
<dbReference type="InterPro" id="IPR022310">
    <property type="entry name" value="NAD/GMP_synthase"/>
</dbReference>
<proteinExistence type="predicted"/>
<dbReference type="PROSITE" id="PS51553">
    <property type="entry name" value="GMPS_ATP_PPASE"/>
    <property type="match status" value="1"/>
</dbReference>
<dbReference type="Gene3D" id="3.40.50.620">
    <property type="entry name" value="HUPs"/>
    <property type="match status" value="1"/>
</dbReference>
<dbReference type="GO" id="GO:0005829">
    <property type="term" value="C:cytosol"/>
    <property type="evidence" value="ECO:0007669"/>
    <property type="project" value="TreeGrafter"/>
</dbReference>
<protein>
    <recommendedName>
        <fullName evidence="6">GMPS ATP-PPase domain-containing protein</fullName>
    </recommendedName>
</protein>
<evidence type="ECO:0000256" key="2">
    <source>
        <dbReference type="ARBA" id="ARBA00022741"/>
    </source>
</evidence>
<evidence type="ECO:0000256" key="3">
    <source>
        <dbReference type="ARBA" id="ARBA00022749"/>
    </source>
</evidence>
<dbReference type="EMBL" id="BART01034411">
    <property type="protein sequence ID" value="GAH17150.1"/>
    <property type="molecule type" value="Genomic_DNA"/>
</dbReference>
<feature type="non-terminal residue" evidence="7">
    <location>
        <position position="200"/>
    </location>
</feature>
<evidence type="ECO:0000256" key="5">
    <source>
        <dbReference type="ARBA" id="ARBA00022840"/>
    </source>
</evidence>
<evidence type="ECO:0000256" key="4">
    <source>
        <dbReference type="ARBA" id="ARBA00022755"/>
    </source>
</evidence>
<organism evidence="7">
    <name type="scientific">marine sediment metagenome</name>
    <dbReference type="NCBI Taxonomy" id="412755"/>
    <lineage>
        <taxon>unclassified sequences</taxon>
        <taxon>metagenomes</taxon>
        <taxon>ecological metagenomes</taxon>
    </lineage>
</organism>
<evidence type="ECO:0000259" key="6">
    <source>
        <dbReference type="PROSITE" id="PS51553"/>
    </source>
</evidence>
<dbReference type="Pfam" id="PF02540">
    <property type="entry name" value="NAD_synthase"/>
    <property type="match status" value="1"/>
</dbReference>
<accession>X1E9V4</accession>
<dbReference type="GO" id="GO:0003921">
    <property type="term" value="F:GMP synthase activity"/>
    <property type="evidence" value="ECO:0007669"/>
    <property type="project" value="InterPro"/>
</dbReference>
<keyword evidence="2" id="KW-0547">Nucleotide-binding</keyword>
<dbReference type="AlphaFoldDB" id="X1E9V4"/>
<dbReference type="SUPFAM" id="SSF52402">
    <property type="entry name" value="Adenine nucleotide alpha hydrolases-like"/>
    <property type="match status" value="1"/>
</dbReference>
<dbReference type="PANTHER" id="PTHR11922:SF2">
    <property type="entry name" value="GMP SYNTHASE [GLUTAMINE-HYDROLYZING]"/>
    <property type="match status" value="1"/>
</dbReference>